<dbReference type="PANTHER" id="PTHR31293:SF22">
    <property type="entry name" value="BNAC06G06520D PROTEIN"/>
    <property type="match status" value="1"/>
</dbReference>
<dbReference type="CDD" id="cd22160">
    <property type="entry name" value="F-box_AtFBL13-like"/>
    <property type="match status" value="1"/>
</dbReference>
<dbReference type="InterPro" id="IPR032675">
    <property type="entry name" value="LRR_dom_sf"/>
</dbReference>
<dbReference type="Pfam" id="PF00646">
    <property type="entry name" value="F-box"/>
    <property type="match status" value="1"/>
</dbReference>
<dbReference type="EMBL" id="GEVI01018737">
    <property type="protein sequence ID" value="JAU13583.1"/>
    <property type="molecule type" value="Transcribed_RNA"/>
</dbReference>
<dbReference type="Gene3D" id="3.80.10.10">
    <property type="entry name" value="Ribonuclease Inhibitor"/>
    <property type="match status" value="1"/>
</dbReference>
<evidence type="ECO:0000259" key="2">
    <source>
        <dbReference type="Pfam" id="PF24758"/>
    </source>
</evidence>
<dbReference type="PANTHER" id="PTHR31293">
    <property type="entry name" value="RNI-LIKE SUPERFAMILY PROTEIN"/>
    <property type="match status" value="1"/>
</dbReference>
<gene>
    <name evidence="3" type="ORF">GA_TR3693_c0_g1_i1_g.12851</name>
</gene>
<dbReference type="InterPro" id="IPR001810">
    <property type="entry name" value="F-box_dom"/>
</dbReference>
<name>A0A1J3D3D5_NOCCA</name>
<evidence type="ECO:0000259" key="1">
    <source>
        <dbReference type="Pfam" id="PF00646"/>
    </source>
</evidence>
<dbReference type="InterPro" id="IPR055294">
    <property type="entry name" value="FBL60-like"/>
</dbReference>
<evidence type="ECO:0000313" key="3">
    <source>
        <dbReference type="EMBL" id="JAU13583.1"/>
    </source>
</evidence>
<dbReference type="Pfam" id="PF24758">
    <property type="entry name" value="LRR_At5g56370"/>
    <property type="match status" value="1"/>
</dbReference>
<proteinExistence type="predicted"/>
<accession>A0A1J3D3D5</accession>
<dbReference type="AlphaFoldDB" id="A0A1J3D3D5"/>
<sequence>MTCEKGGVCMGAKKGGLKDAISWLPQEVLGDILSLVPTKLAASTSVLSKKWRNVFALVHNLDFDDSIFLQPEKGKIERDVVREGFRNFVDRTLALQGASPINKLSLGFHILKYSEMADMARWICNVVERGVLEVDLDVWTNCQLSLPSELFTSKTLVKLTLGTHICLGKIPPGVALPALKSLSIYSIFFTVDDLCDVLLPGCPVLEDLYVCHEEEEGSPFCISSRTIKSLSVYYDFEPEIYCMGGMSFDAPNLVSLEYRDYALAEYPQVNLESLVEARLDIHYSKRMRRPDLTGLIVGVSNIETLHLSPASADVISRCVKHGLDLPVFNNLVNLSFGINNKRGWKLLPYLLKQSPKLETLIIQGLDGYTGDVVTIRPLKVKELHVLGYGGTAKEWEHLKSFLGGAVCLELVRVEFRQGDVVDVCKLSQFRGGLIAAVASKCKAKVEYYI</sequence>
<dbReference type="InterPro" id="IPR053781">
    <property type="entry name" value="F-box_AtFBL13-like"/>
</dbReference>
<dbReference type="InterPro" id="IPR036047">
    <property type="entry name" value="F-box-like_dom_sf"/>
</dbReference>
<feature type="domain" description="F-box" evidence="1">
    <location>
        <begin position="21"/>
        <end position="56"/>
    </location>
</feature>
<organism evidence="3">
    <name type="scientific">Noccaea caerulescens</name>
    <name type="common">Alpine penny-cress</name>
    <name type="synonym">Thlaspi caerulescens</name>
    <dbReference type="NCBI Taxonomy" id="107243"/>
    <lineage>
        <taxon>Eukaryota</taxon>
        <taxon>Viridiplantae</taxon>
        <taxon>Streptophyta</taxon>
        <taxon>Embryophyta</taxon>
        <taxon>Tracheophyta</taxon>
        <taxon>Spermatophyta</taxon>
        <taxon>Magnoliopsida</taxon>
        <taxon>eudicotyledons</taxon>
        <taxon>Gunneridae</taxon>
        <taxon>Pentapetalae</taxon>
        <taxon>rosids</taxon>
        <taxon>malvids</taxon>
        <taxon>Brassicales</taxon>
        <taxon>Brassicaceae</taxon>
        <taxon>Coluteocarpeae</taxon>
        <taxon>Noccaea</taxon>
    </lineage>
</organism>
<dbReference type="SUPFAM" id="SSF52058">
    <property type="entry name" value="L domain-like"/>
    <property type="match status" value="1"/>
</dbReference>
<feature type="domain" description="F-box/LRR-repeat protein 15/At3g58940/PEG3-like LRR" evidence="2">
    <location>
        <begin position="120"/>
        <end position="256"/>
    </location>
</feature>
<protein>
    <submittedName>
        <fullName evidence="3">F-box/LRR-repeat protein</fullName>
    </submittedName>
</protein>
<dbReference type="SUPFAM" id="SSF81383">
    <property type="entry name" value="F-box domain"/>
    <property type="match status" value="1"/>
</dbReference>
<dbReference type="InterPro" id="IPR055411">
    <property type="entry name" value="LRR_FXL15/At3g58940/PEG3-like"/>
</dbReference>
<reference evidence="3" key="1">
    <citation type="submission" date="2016-07" db="EMBL/GenBank/DDBJ databases">
        <title>De novo transcriptome assembly of four accessions of the metal hyperaccumulator plant Noccaea caerulescens.</title>
        <authorList>
            <person name="Blande D."/>
            <person name="Halimaa P."/>
            <person name="Tervahauta A.I."/>
            <person name="Aarts M.G."/>
            <person name="Karenlampi S.O."/>
        </authorList>
    </citation>
    <scope>NUCLEOTIDE SEQUENCE</scope>
</reference>